<evidence type="ECO:0000256" key="2">
    <source>
        <dbReference type="ARBA" id="ARBA00006524"/>
    </source>
</evidence>
<reference evidence="6" key="1">
    <citation type="submission" date="2007-04" db="EMBL/GenBank/DDBJ databases">
        <title>Annotation of Pediculus humanus corporis strain USDA.</title>
        <authorList>
            <person name="Kirkness E."/>
            <person name="Hannick L."/>
            <person name="Hass B."/>
            <person name="Bruggner R."/>
            <person name="Lawson D."/>
            <person name="Bidwell S."/>
            <person name="Joardar V."/>
            <person name="Caler E."/>
            <person name="Walenz B."/>
            <person name="Inman J."/>
            <person name="Schobel S."/>
            <person name="Galinsky K."/>
            <person name="Amedeo P."/>
            <person name="Strausberg R."/>
        </authorList>
    </citation>
    <scope>NUCLEOTIDE SEQUENCE</scope>
    <source>
        <strain evidence="6">USDA</strain>
    </source>
</reference>
<dbReference type="OMA" id="CPYMTEV"/>
<dbReference type="CTD" id="8239637"/>
<keyword evidence="8" id="KW-1185">Reference proteome</keyword>
<evidence type="ECO:0000313" key="7">
    <source>
        <dbReference type="EnsemblMetazoa" id="PHUM596290-PA"/>
    </source>
</evidence>
<proteinExistence type="inferred from homology"/>
<dbReference type="EMBL" id="AAZO01007265">
    <property type="status" value="NOT_ANNOTATED_CDS"/>
    <property type="molecule type" value="Genomic_DNA"/>
</dbReference>
<evidence type="ECO:0000256" key="3">
    <source>
        <dbReference type="ARBA" id="ARBA00017551"/>
    </source>
</evidence>
<dbReference type="InParanoid" id="E0W2P7"/>
<dbReference type="PANTHER" id="PTHR21250">
    <property type="entry name" value="PRE-RRNA-PROCESSING PROTEIN TSR2 HOMOLOG"/>
    <property type="match status" value="1"/>
</dbReference>
<dbReference type="GO" id="GO:0006364">
    <property type="term" value="P:rRNA processing"/>
    <property type="evidence" value="ECO:0007669"/>
    <property type="project" value="UniProtKB-KW"/>
</dbReference>
<dbReference type="KEGG" id="phu:Phum_PHUM596290"/>
<comment type="similarity">
    <text evidence="2">Belongs to the TSR2 family.</text>
</comment>
<evidence type="ECO:0000313" key="6">
    <source>
        <dbReference type="EMBL" id="EEB19903.1"/>
    </source>
</evidence>
<dbReference type="GeneID" id="8239637"/>
<reference evidence="6" key="2">
    <citation type="submission" date="2007-04" db="EMBL/GenBank/DDBJ databases">
        <title>The genome of the human body louse.</title>
        <authorList>
            <consortium name="The Human Body Louse Genome Consortium"/>
            <person name="Kirkness E."/>
            <person name="Walenz B."/>
            <person name="Hass B."/>
            <person name="Bruggner R."/>
            <person name="Strausberg R."/>
        </authorList>
    </citation>
    <scope>NUCLEOTIDE SEQUENCE</scope>
    <source>
        <strain evidence="6">USDA</strain>
    </source>
</reference>
<accession>E0W2P7</accession>
<name>E0W2P7_PEDHC</name>
<dbReference type="eggNOG" id="KOG4032">
    <property type="taxonomic scope" value="Eukaryota"/>
</dbReference>
<dbReference type="OrthoDB" id="263560at2759"/>
<evidence type="ECO:0000256" key="5">
    <source>
        <dbReference type="SAM" id="MobiDB-lite"/>
    </source>
</evidence>
<feature type="compositionally biased region" description="Acidic residues" evidence="5">
    <location>
        <begin position="134"/>
        <end position="146"/>
    </location>
</feature>
<reference evidence="7" key="3">
    <citation type="submission" date="2021-02" db="UniProtKB">
        <authorList>
            <consortium name="EnsemblMetazoa"/>
        </authorList>
    </citation>
    <scope>IDENTIFICATION</scope>
    <source>
        <strain evidence="7">USDA</strain>
    </source>
</reference>
<evidence type="ECO:0000256" key="1">
    <source>
        <dbReference type="ARBA" id="ARBA00002210"/>
    </source>
</evidence>
<dbReference type="VEuPathDB" id="VectorBase:PHUM596290"/>
<gene>
    <name evidence="7" type="primary">8239637</name>
    <name evidence="6" type="ORF">Phum_PHUM596290</name>
</gene>
<sequence>METAAIFKGVVQNILNRWSGLKLSVEHQSGGRQSKEKALYLIDYINEVLFTNNKIECEDLEDLISDYMDSELETILEDDSVREVSKVILQLFDLFQNGKHDELRLEINKLPHCDLWLDISYNPPHPPPRKIHDDSEESSESDDDDVDGSKEEGGGGGGGIDEPMDCEWTEVTYRRKR</sequence>
<keyword evidence="4" id="KW-0698">rRNA processing</keyword>
<dbReference type="RefSeq" id="XP_002432641.1">
    <property type="nucleotide sequence ID" value="XM_002432596.1"/>
</dbReference>
<evidence type="ECO:0000256" key="4">
    <source>
        <dbReference type="ARBA" id="ARBA00022552"/>
    </source>
</evidence>
<dbReference type="Pfam" id="PF10273">
    <property type="entry name" value="WGG"/>
    <property type="match status" value="1"/>
</dbReference>
<dbReference type="STRING" id="121224.E0W2P7"/>
<feature type="region of interest" description="Disordered" evidence="5">
    <location>
        <begin position="125"/>
        <end position="177"/>
    </location>
</feature>
<dbReference type="EnsemblMetazoa" id="PHUM596290-RA">
    <property type="protein sequence ID" value="PHUM596290-PA"/>
    <property type="gene ID" value="PHUM596290"/>
</dbReference>
<protein>
    <recommendedName>
        <fullName evidence="3">Pre-rRNA-processing protein TSR2 homolog</fullName>
    </recommendedName>
</protein>
<dbReference type="FunCoup" id="E0W2P7">
    <property type="interactions" value="1142"/>
</dbReference>
<evidence type="ECO:0000313" key="8">
    <source>
        <dbReference type="Proteomes" id="UP000009046"/>
    </source>
</evidence>
<dbReference type="InterPro" id="IPR019398">
    <property type="entry name" value="Pre-rRNA_process_TSR2"/>
</dbReference>
<dbReference type="HOGENOM" id="CLU_074896_2_1_1"/>
<dbReference type="AlphaFoldDB" id="E0W2P7"/>
<organism>
    <name type="scientific">Pediculus humanus subsp. corporis</name>
    <name type="common">Body louse</name>
    <dbReference type="NCBI Taxonomy" id="121224"/>
    <lineage>
        <taxon>Eukaryota</taxon>
        <taxon>Metazoa</taxon>
        <taxon>Ecdysozoa</taxon>
        <taxon>Arthropoda</taxon>
        <taxon>Hexapoda</taxon>
        <taxon>Insecta</taxon>
        <taxon>Pterygota</taxon>
        <taxon>Neoptera</taxon>
        <taxon>Paraneoptera</taxon>
        <taxon>Psocodea</taxon>
        <taxon>Troctomorpha</taxon>
        <taxon>Phthiraptera</taxon>
        <taxon>Anoplura</taxon>
        <taxon>Pediculidae</taxon>
        <taxon>Pediculus</taxon>
    </lineage>
</organism>
<dbReference type="EMBL" id="DS235879">
    <property type="protein sequence ID" value="EEB19903.1"/>
    <property type="molecule type" value="Genomic_DNA"/>
</dbReference>
<comment type="function">
    <text evidence="1">May be involved in 20S pre-rRNA processing.</text>
</comment>
<dbReference type="Proteomes" id="UP000009046">
    <property type="component" value="Unassembled WGS sequence"/>
</dbReference>